<proteinExistence type="inferred from homology"/>
<evidence type="ECO:0000256" key="5">
    <source>
        <dbReference type="ARBA" id="ARBA00048763"/>
    </source>
</evidence>
<dbReference type="EMBL" id="PKPP01002220">
    <property type="protein sequence ID" value="PWA76804.1"/>
    <property type="molecule type" value="Genomic_DNA"/>
</dbReference>
<comment type="catalytic activity">
    <reaction evidence="4">
        <text>a 5'-end (N(7)-methyl 5'-triphosphoguanosine)-ribonucleoside in snoRNA + S-adenosyl-L-methionine = a 5'-end (N(2),N(7)-dimethyl 5'-triphosphoguanosine)-ribonucleoside in snoRNA + S-adenosyl-L-homocysteine + H(+)</text>
        <dbReference type="Rhea" id="RHEA:78475"/>
        <dbReference type="Rhea" id="RHEA-COMP:19086"/>
        <dbReference type="Rhea" id="RHEA-COMP:19088"/>
        <dbReference type="ChEBI" id="CHEBI:15378"/>
        <dbReference type="ChEBI" id="CHEBI:57856"/>
        <dbReference type="ChEBI" id="CHEBI:59789"/>
        <dbReference type="ChEBI" id="CHEBI:156461"/>
        <dbReference type="ChEBI" id="CHEBI:172880"/>
    </reaction>
    <physiologicalReaction direction="left-to-right" evidence="4">
        <dbReference type="Rhea" id="RHEA:78476"/>
    </physiologicalReaction>
</comment>
<dbReference type="GO" id="GO:0071164">
    <property type="term" value="F:RNA cap trimethylguanosine synthase activity"/>
    <property type="evidence" value="ECO:0007669"/>
    <property type="project" value="TreeGrafter"/>
</dbReference>
<evidence type="ECO:0000256" key="6">
    <source>
        <dbReference type="ARBA" id="ARBA00049075"/>
    </source>
</evidence>
<dbReference type="InterPro" id="IPR027417">
    <property type="entry name" value="P-loop_NTPase"/>
</dbReference>
<protein>
    <recommendedName>
        <fullName evidence="1">Trimethylguanosine synthase</fullName>
    </recommendedName>
    <alternativeName>
        <fullName evidence="7">Cap-specific guanine-N(2) methyltransferase</fullName>
    </alternativeName>
</protein>
<organism evidence="8 9">
    <name type="scientific">Artemisia annua</name>
    <name type="common">Sweet wormwood</name>
    <dbReference type="NCBI Taxonomy" id="35608"/>
    <lineage>
        <taxon>Eukaryota</taxon>
        <taxon>Viridiplantae</taxon>
        <taxon>Streptophyta</taxon>
        <taxon>Embryophyta</taxon>
        <taxon>Tracheophyta</taxon>
        <taxon>Spermatophyta</taxon>
        <taxon>Magnoliopsida</taxon>
        <taxon>eudicotyledons</taxon>
        <taxon>Gunneridae</taxon>
        <taxon>Pentapetalae</taxon>
        <taxon>asterids</taxon>
        <taxon>campanulids</taxon>
        <taxon>Asterales</taxon>
        <taxon>Asteraceae</taxon>
        <taxon>Asteroideae</taxon>
        <taxon>Anthemideae</taxon>
        <taxon>Artemisiinae</taxon>
        <taxon>Artemisia</taxon>
    </lineage>
</organism>
<dbReference type="STRING" id="35608.A0A2U1NTJ1"/>
<evidence type="ECO:0000313" key="8">
    <source>
        <dbReference type="EMBL" id="PWA76804.1"/>
    </source>
</evidence>
<dbReference type="PANTHER" id="PTHR14741:SF32">
    <property type="entry name" value="TRIMETHYLGUANOSINE SYNTHASE"/>
    <property type="match status" value="1"/>
</dbReference>
<name>A0A2U1NTJ1_ARTAN</name>
<dbReference type="Pfam" id="PF09445">
    <property type="entry name" value="Methyltransf_15"/>
    <property type="match status" value="1"/>
</dbReference>
<dbReference type="SUPFAM" id="SSF53335">
    <property type="entry name" value="S-adenosyl-L-methionine-dependent methyltransferases"/>
    <property type="match status" value="1"/>
</dbReference>
<comment type="caution">
    <text evidence="8">The sequence shown here is derived from an EMBL/GenBank/DDBJ whole genome shotgun (WGS) entry which is preliminary data.</text>
</comment>
<dbReference type="GO" id="GO:0005634">
    <property type="term" value="C:nucleus"/>
    <property type="evidence" value="ECO:0007669"/>
    <property type="project" value="TreeGrafter"/>
</dbReference>
<dbReference type="Gene3D" id="3.40.50.150">
    <property type="entry name" value="Vaccinia Virus protein VP39"/>
    <property type="match status" value="1"/>
</dbReference>
<evidence type="ECO:0000256" key="3">
    <source>
        <dbReference type="ARBA" id="ARBA00047418"/>
    </source>
</evidence>
<evidence type="ECO:0000256" key="4">
    <source>
        <dbReference type="ARBA" id="ARBA00048740"/>
    </source>
</evidence>
<evidence type="ECO:0000256" key="2">
    <source>
        <dbReference type="ARBA" id="ARBA00025783"/>
    </source>
</evidence>
<evidence type="ECO:0000256" key="1">
    <source>
        <dbReference type="ARBA" id="ARBA00018517"/>
    </source>
</evidence>
<sequence length="470" mass="53081">MHILIALADISQTVSWKKLPNCSASGLMKQLHATEVGVSFSHEQSVGENLKDLLFKMIQQLQKLIPHFINCIKPTTKQLPGTYEKDAVLEQLRGNRIMKKKNVWSEVKETCRPEELNNADESDWINLWGKNSEKYEYYNQIRQESTWEPLMGKGNSSLLELAGPELTADSVDRSEDRRLSVGNIEHIEDVLLEDYFLKIRKYWGQKYLLFSKYNEGIQMDEEGWFSATPECIAEHHADRCGGGIVVDCFTGVGGNAIRFAPKTSHVIAIDIDPKKIKCAQKNANVYGVKDHIEFIIGDSFILAPKLKADTIFLSPPWGGPDYNETKIFDINTMLKPHSGKHLFNVAKKVAPRVVMYLPKNSDIGQLADLALSTRPPWKLEVEKNVLNGKLKAITAYFTKPLAHLISYAAGTGVFRGVLFVAVIIEHLILICVCMLEHGLNETCFWFWVESNIAKSKGNLLIKLVGYMELK</sequence>
<comment type="catalytic activity">
    <reaction evidence="5">
        <text>a 5'-end (N(2),N(7)-dimethyl 5'-triphosphoguanosine)-ribonucleoside in snRNA + S-adenosyl-L-methionine = a 5'-end (N(2),N(2),N(7)-trimethyl 5'-triphosphoguanosine)-ribonucleoside in snRNA + S-adenosyl-L-homocysteine + H(+)</text>
        <dbReference type="Rhea" id="RHEA:78479"/>
        <dbReference type="Rhea" id="RHEA-COMP:19087"/>
        <dbReference type="Rhea" id="RHEA-COMP:19089"/>
        <dbReference type="ChEBI" id="CHEBI:15378"/>
        <dbReference type="ChEBI" id="CHEBI:57856"/>
        <dbReference type="ChEBI" id="CHEBI:59789"/>
        <dbReference type="ChEBI" id="CHEBI:167623"/>
        <dbReference type="ChEBI" id="CHEBI:172880"/>
    </reaction>
    <physiologicalReaction direction="left-to-right" evidence="5">
        <dbReference type="Rhea" id="RHEA:78480"/>
    </physiologicalReaction>
</comment>
<keyword evidence="9" id="KW-1185">Reference proteome</keyword>
<dbReference type="InterPro" id="IPR019012">
    <property type="entry name" value="RNA_cap_Gua-N2-MeTrfase"/>
</dbReference>
<dbReference type="OrthoDB" id="194443at2759"/>
<dbReference type="InterPro" id="IPR029063">
    <property type="entry name" value="SAM-dependent_MTases_sf"/>
</dbReference>
<accession>A0A2U1NTJ1</accession>
<dbReference type="PANTHER" id="PTHR14741">
    <property type="entry name" value="S-ADENOSYLMETHIONINE-DEPENDENT METHYLTRANSFERASE RELATED"/>
    <property type="match status" value="1"/>
</dbReference>
<dbReference type="SUPFAM" id="SSF52540">
    <property type="entry name" value="P-loop containing nucleoside triphosphate hydrolases"/>
    <property type="match status" value="1"/>
</dbReference>
<evidence type="ECO:0000313" key="9">
    <source>
        <dbReference type="Proteomes" id="UP000245207"/>
    </source>
</evidence>
<dbReference type="CDD" id="cd02440">
    <property type="entry name" value="AdoMet_MTases"/>
    <property type="match status" value="1"/>
</dbReference>
<reference evidence="8 9" key="1">
    <citation type="journal article" date="2018" name="Mol. Plant">
        <title>The genome of Artemisia annua provides insight into the evolution of Asteraceae family and artemisinin biosynthesis.</title>
        <authorList>
            <person name="Shen Q."/>
            <person name="Zhang L."/>
            <person name="Liao Z."/>
            <person name="Wang S."/>
            <person name="Yan T."/>
            <person name="Shi P."/>
            <person name="Liu M."/>
            <person name="Fu X."/>
            <person name="Pan Q."/>
            <person name="Wang Y."/>
            <person name="Lv Z."/>
            <person name="Lu X."/>
            <person name="Zhang F."/>
            <person name="Jiang W."/>
            <person name="Ma Y."/>
            <person name="Chen M."/>
            <person name="Hao X."/>
            <person name="Li L."/>
            <person name="Tang Y."/>
            <person name="Lv G."/>
            <person name="Zhou Y."/>
            <person name="Sun X."/>
            <person name="Brodelius P.E."/>
            <person name="Rose J.K.C."/>
            <person name="Tang K."/>
        </authorList>
    </citation>
    <scope>NUCLEOTIDE SEQUENCE [LARGE SCALE GENOMIC DNA]</scope>
    <source>
        <strain evidence="9">cv. Huhao1</strain>
        <tissue evidence="8">Leaf</tissue>
    </source>
</reference>
<comment type="catalytic activity">
    <reaction evidence="3">
        <text>a 5'-end (N(2),N(7)-dimethyl 5'-triphosphoguanosine)-ribonucleoside in snoRNA + S-adenosyl-L-methionine = a 5'-end (N(2),N(2),N(7)-trimethyl 5'-triphosphoguanosine)-ribonucleoside in snoRNA + S-adenosyl-L-homocysteine + H(+)</text>
        <dbReference type="Rhea" id="RHEA:78507"/>
        <dbReference type="Rhea" id="RHEA-COMP:19088"/>
        <dbReference type="Rhea" id="RHEA-COMP:19090"/>
        <dbReference type="ChEBI" id="CHEBI:15378"/>
        <dbReference type="ChEBI" id="CHEBI:57856"/>
        <dbReference type="ChEBI" id="CHEBI:59789"/>
        <dbReference type="ChEBI" id="CHEBI:167623"/>
        <dbReference type="ChEBI" id="CHEBI:172880"/>
    </reaction>
    <physiologicalReaction direction="left-to-right" evidence="3">
        <dbReference type="Rhea" id="RHEA:78508"/>
    </physiologicalReaction>
</comment>
<evidence type="ECO:0000256" key="7">
    <source>
        <dbReference type="ARBA" id="ARBA00049790"/>
    </source>
</evidence>
<dbReference type="FunFam" id="3.40.50.150:FF:000305">
    <property type="entry name" value="S-adenosyl-L-methionine-dependent methyltransferase superfamily protein"/>
    <property type="match status" value="1"/>
</dbReference>
<comment type="catalytic activity">
    <reaction evidence="6">
        <text>a 5'-end (N(7)-methyl 5'-triphosphoguanosine)-ribonucleoside in snRNA + S-adenosyl-L-methionine = a 5'-end (N(2),N(7)-dimethyl 5'-triphosphoguanosine)-ribonucleoside in snRNA + S-adenosyl-L-homocysteine + H(+)</text>
        <dbReference type="Rhea" id="RHEA:78471"/>
        <dbReference type="Rhea" id="RHEA-COMP:19085"/>
        <dbReference type="Rhea" id="RHEA-COMP:19087"/>
        <dbReference type="ChEBI" id="CHEBI:15378"/>
        <dbReference type="ChEBI" id="CHEBI:57856"/>
        <dbReference type="ChEBI" id="CHEBI:59789"/>
        <dbReference type="ChEBI" id="CHEBI:156461"/>
        <dbReference type="ChEBI" id="CHEBI:172880"/>
    </reaction>
    <physiologicalReaction direction="left-to-right" evidence="6">
        <dbReference type="Rhea" id="RHEA:78472"/>
    </physiologicalReaction>
</comment>
<dbReference type="AlphaFoldDB" id="A0A2U1NTJ1"/>
<dbReference type="Proteomes" id="UP000245207">
    <property type="component" value="Unassembled WGS sequence"/>
</dbReference>
<comment type="similarity">
    <text evidence="2">Belongs to the methyltransferase superfamily. Trimethylguanosine synthase family.</text>
</comment>
<gene>
    <name evidence="8" type="ORF">CTI12_AA229840</name>
</gene>